<feature type="region of interest" description="Disordered" evidence="1">
    <location>
        <begin position="1"/>
        <end position="24"/>
    </location>
</feature>
<evidence type="ECO:0000256" key="1">
    <source>
        <dbReference type="SAM" id="MobiDB-lite"/>
    </source>
</evidence>
<name>A1TLQ6_PARC0</name>
<dbReference type="EMBL" id="CP000512">
    <property type="protein sequence ID" value="ABM31894.1"/>
    <property type="molecule type" value="Genomic_DNA"/>
</dbReference>
<dbReference type="AlphaFoldDB" id="A1TLQ6"/>
<dbReference type="HOGENOM" id="CLU_2299531_0_0_4"/>
<organism evidence="2 3">
    <name type="scientific">Paracidovorax citrulli (strain AAC00-1)</name>
    <name type="common">Acidovorax citrulli</name>
    <dbReference type="NCBI Taxonomy" id="397945"/>
    <lineage>
        <taxon>Bacteria</taxon>
        <taxon>Pseudomonadati</taxon>
        <taxon>Pseudomonadota</taxon>
        <taxon>Betaproteobacteria</taxon>
        <taxon>Burkholderiales</taxon>
        <taxon>Comamonadaceae</taxon>
        <taxon>Paracidovorax</taxon>
    </lineage>
</organism>
<protein>
    <submittedName>
        <fullName evidence="2">Uncharacterized protein</fullName>
    </submittedName>
</protein>
<reference evidence="2" key="1">
    <citation type="submission" date="2006-12" db="EMBL/GenBank/DDBJ databases">
        <title>Complete sequence of Acidovorax avenae subsp. citrulli AAC00-1.</title>
        <authorList>
            <consortium name="US DOE Joint Genome Institute"/>
            <person name="Copeland A."/>
            <person name="Lucas S."/>
            <person name="Lapidus A."/>
            <person name="Barry K."/>
            <person name="Detter J.C."/>
            <person name="Glavina del Rio T."/>
            <person name="Dalin E."/>
            <person name="Tice H."/>
            <person name="Pitluck S."/>
            <person name="Kiss H."/>
            <person name="Brettin T."/>
            <person name="Bruce D."/>
            <person name="Han C."/>
            <person name="Tapia R."/>
            <person name="Gilna P."/>
            <person name="Schmutz J."/>
            <person name="Larimer F."/>
            <person name="Land M."/>
            <person name="Hauser L."/>
            <person name="Kyrpides N."/>
            <person name="Kim E."/>
            <person name="Stahl D."/>
            <person name="Richardson P."/>
        </authorList>
    </citation>
    <scope>NUCLEOTIDE SEQUENCE</scope>
    <source>
        <strain evidence="2">AAC00-1</strain>
    </source>
</reference>
<dbReference type="KEGG" id="aav:Aave_1303"/>
<dbReference type="Proteomes" id="UP000002596">
    <property type="component" value="Chromosome"/>
</dbReference>
<accession>A1TLQ6</accession>
<evidence type="ECO:0000313" key="3">
    <source>
        <dbReference type="Proteomes" id="UP000002596"/>
    </source>
</evidence>
<sequence length="100" mass="9863">MADERTGRCATHGGGGAADRAAQHTASHGADAGADLCIGRIGRASCQAQCGDAGGGGEEVAVIHGVLLCGIAGSGNVLLPMCTLSLRSLQACVSSSNRWL</sequence>
<evidence type="ECO:0000313" key="2">
    <source>
        <dbReference type="EMBL" id="ABM31894.1"/>
    </source>
</evidence>
<gene>
    <name evidence="2" type="ordered locus">Aave_1303</name>
</gene>
<proteinExistence type="predicted"/>